<dbReference type="InterPro" id="IPR008254">
    <property type="entry name" value="Flavodoxin/NO_synth"/>
</dbReference>
<dbReference type="PRINTS" id="PR00369">
    <property type="entry name" value="FLAVODOXIN"/>
</dbReference>
<dbReference type="Proteomes" id="UP000483362">
    <property type="component" value="Unassembled WGS sequence"/>
</dbReference>
<dbReference type="PANTHER" id="PTHR42809:SF1">
    <property type="entry name" value="FLAVODOXIN 1"/>
    <property type="match status" value="1"/>
</dbReference>
<evidence type="ECO:0000256" key="2">
    <source>
        <dbReference type="ARBA" id="ARBA00005267"/>
    </source>
</evidence>
<name>A0A6L5XA11_9BACT</name>
<evidence type="ECO:0000256" key="5">
    <source>
        <dbReference type="ARBA" id="ARBA00022643"/>
    </source>
</evidence>
<evidence type="ECO:0000256" key="7">
    <source>
        <dbReference type="PIRNR" id="PIRNR038996"/>
    </source>
</evidence>
<dbReference type="EMBL" id="VULT01000006">
    <property type="protein sequence ID" value="MSS17081.1"/>
    <property type="molecule type" value="Genomic_DNA"/>
</dbReference>
<feature type="domain" description="Flavodoxin-like" evidence="8">
    <location>
        <begin position="4"/>
        <end position="162"/>
    </location>
</feature>
<gene>
    <name evidence="9" type="primary">fldA</name>
    <name evidence="9" type="ORF">FYJ29_04785</name>
</gene>
<evidence type="ECO:0000256" key="4">
    <source>
        <dbReference type="ARBA" id="ARBA00022630"/>
    </source>
</evidence>
<keyword evidence="6 7" id="KW-0249">Electron transport</keyword>
<dbReference type="RefSeq" id="WP_154326664.1">
    <property type="nucleotide sequence ID" value="NZ_CP045696.1"/>
</dbReference>
<keyword evidence="5 7" id="KW-0288">FMN</keyword>
<dbReference type="Gene3D" id="3.40.50.360">
    <property type="match status" value="1"/>
</dbReference>
<comment type="cofactor">
    <cofactor evidence="1 7">
        <name>FMN</name>
        <dbReference type="ChEBI" id="CHEBI:58210"/>
    </cofactor>
</comment>
<dbReference type="InterPro" id="IPR050619">
    <property type="entry name" value="Flavodoxin"/>
</dbReference>
<evidence type="ECO:0000256" key="1">
    <source>
        <dbReference type="ARBA" id="ARBA00001917"/>
    </source>
</evidence>
<evidence type="ECO:0000313" key="9">
    <source>
        <dbReference type="EMBL" id="MSS17081.1"/>
    </source>
</evidence>
<dbReference type="PIRSF" id="PIRSF038996">
    <property type="entry name" value="FldA"/>
    <property type="match status" value="1"/>
</dbReference>
<comment type="similarity">
    <text evidence="2 7">Belongs to the flavodoxin family.</text>
</comment>
<evidence type="ECO:0000256" key="3">
    <source>
        <dbReference type="ARBA" id="ARBA00022448"/>
    </source>
</evidence>
<organism evidence="9 10">
    <name type="scientific">Sodaliphilus pleomorphus</name>
    <dbReference type="NCBI Taxonomy" id="2606626"/>
    <lineage>
        <taxon>Bacteria</taxon>
        <taxon>Pseudomonadati</taxon>
        <taxon>Bacteroidota</taxon>
        <taxon>Bacteroidia</taxon>
        <taxon>Bacteroidales</taxon>
        <taxon>Muribaculaceae</taxon>
        <taxon>Sodaliphilus</taxon>
    </lineage>
</organism>
<dbReference type="AlphaFoldDB" id="A0A6L5XA11"/>
<sequence>MKNTLIVFGSTTGNCEDYAHRIAKQLGVADVKNIADMTAADFDNYDNLILGTSTWGAGDVQDDWYSGIELLKKLDMSNRTVALFGCGESGSFPDTFCGGMSALYEAVAEQGAHLIGQVDASTYDYADSASVVDGKFVGLAIDIDEDDDKINDRIAQWTGQIASLL</sequence>
<dbReference type="Pfam" id="PF00258">
    <property type="entry name" value="Flavodoxin_1"/>
    <property type="match status" value="1"/>
</dbReference>
<dbReference type="NCBIfam" id="NF006738">
    <property type="entry name" value="PRK09267.1-4"/>
    <property type="match status" value="1"/>
</dbReference>
<proteinExistence type="inferred from homology"/>
<dbReference type="GO" id="GO:0010181">
    <property type="term" value="F:FMN binding"/>
    <property type="evidence" value="ECO:0007669"/>
    <property type="project" value="UniProtKB-UniRule"/>
</dbReference>
<dbReference type="InterPro" id="IPR001094">
    <property type="entry name" value="Flavdoxin-like"/>
</dbReference>
<evidence type="ECO:0000259" key="8">
    <source>
        <dbReference type="PROSITE" id="PS50902"/>
    </source>
</evidence>
<evidence type="ECO:0000313" key="10">
    <source>
        <dbReference type="Proteomes" id="UP000483362"/>
    </source>
</evidence>
<dbReference type="InterPro" id="IPR010086">
    <property type="entry name" value="Flavodoxin_lc"/>
</dbReference>
<accession>A0A6L5XA11</accession>
<dbReference type="NCBIfam" id="NF006739">
    <property type="entry name" value="PRK09267.1-5"/>
    <property type="match status" value="1"/>
</dbReference>
<dbReference type="SUPFAM" id="SSF52218">
    <property type="entry name" value="Flavoproteins"/>
    <property type="match status" value="1"/>
</dbReference>
<dbReference type="InterPro" id="IPR029039">
    <property type="entry name" value="Flavoprotein-like_sf"/>
</dbReference>
<keyword evidence="10" id="KW-1185">Reference proteome</keyword>
<dbReference type="GO" id="GO:0009055">
    <property type="term" value="F:electron transfer activity"/>
    <property type="evidence" value="ECO:0007669"/>
    <property type="project" value="UniProtKB-UniRule"/>
</dbReference>
<evidence type="ECO:0000256" key="6">
    <source>
        <dbReference type="ARBA" id="ARBA00022982"/>
    </source>
</evidence>
<keyword evidence="4 7" id="KW-0285">Flavoprotein</keyword>
<dbReference type="PANTHER" id="PTHR42809">
    <property type="entry name" value="FLAVODOXIN 2"/>
    <property type="match status" value="1"/>
</dbReference>
<comment type="caution">
    <text evidence="9">The sequence shown here is derived from an EMBL/GenBank/DDBJ whole genome shotgun (WGS) entry which is preliminary data.</text>
</comment>
<protein>
    <recommendedName>
        <fullName evidence="7">Flavodoxin</fullName>
    </recommendedName>
</protein>
<comment type="function">
    <text evidence="7">Low-potential electron donor to a number of redox enzymes.</text>
</comment>
<dbReference type="NCBIfam" id="TIGR01752">
    <property type="entry name" value="flav_long"/>
    <property type="match status" value="1"/>
</dbReference>
<keyword evidence="3 7" id="KW-0813">Transport</keyword>
<dbReference type="PROSITE" id="PS50902">
    <property type="entry name" value="FLAVODOXIN_LIKE"/>
    <property type="match status" value="1"/>
</dbReference>
<reference evidence="9 10" key="1">
    <citation type="submission" date="2019-08" db="EMBL/GenBank/DDBJ databases">
        <title>In-depth cultivation of the pig gut microbiome towards novel bacterial diversity and tailored functional studies.</title>
        <authorList>
            <person name="Wylensek D."/>
            <person name="Hitch T.C.A."/>
            <person name="Clavel T."/>
        </authorList>
    </citation>
    <scope>NUCLEOTIDE SEQUENCE [LARGE SCALE GENOMIC DNA]</scope>
    <source>
        <strain evidence="9 10">Oil-RF-744-WCA-WT-10</strain>
    </source>
</reference>